<accession>A0A2A8H9N7</accession>
<protein>
    <submittedName>
        <fullName evidence="1">N-acetylmuramoyl-L-alanine amidase</fullName>
    </submittedName>
</protein>
<dbReference type="RefSeq" id="WP_098227299.1">
    <property type="nucleotide sequence ID" value="NZ_NUBY01000140.1"/>
</dbReference>
<evidence type="ECO:0000313" key="1">
    <source>
        <dbReference type="EMBL" id="PEP99889.1"/>
    </source>
</evidence>
<organism evidence="1 2">
    <name type="scientific">Bacillus toyonensis</name>
    <dbReference type="NCBI Taxonomy" id="155322"/>
    <lineage>
        <taxon>Bacteria</taxon>
        <taxon>Bacillati</taxon>
        <taxon>Bacillota</taxon>
        <taxon>Bacilli</taxon>
        <taxon>Bacillales</taxon>
        <taxon>Bacillaceae</taxon>
        <taxon>Bacillus</taxon>
        <taxon>Bacillus cereus group</taxon>
    </lineage>
</organism>
<comment type="caution">
    <text evidence="1">The sequence shown here is derived from an EMBL/GenBank/DDBJ whole genome shotgun (WGS) entry which is preliminary data.</text>
</comment>
<sequence length="84" mass="9495">MKFSKKGTVGDSIVGKRVIAKMNDLCFYDDPSWQDKDVAGTVDAREGFIIDGRVMVNGFLQYKVYNSKGQAFYITASKKYVRVK</sequence>
<dbReference type="Proteomes" id="UP000220841">
    <property type="component" value="Unassembled WGS sequence"/>
</dbReference>
<gene>
    <name evidence="1" type="ORF">CN585_23430</name>
</gene>
<evidence type="ECO:0000313" key="2">
    <source>
        <dbReference type="Proteomes" id="UP000220841"/>
    </source>
</evidence>
<reference evidence="1 2" key="1">
    <citation type="submission" date="2017-09" db="EMBL/GenBank/DDBJ databases">
        <title>Large-scale bioinformatics analysis of Bacillus genomes uncovers conserved roles of natural products in bacterial physiology.</title>
        <authorList>
            <consortium name="Agbiome Team Llc"/>
            <person name="Bleich R.M."/>
            <person name="Grubbs K.J."/>
            <person name="Santa Maria K.C."/>
            <person name="Allen S.E."/>
            <person name="Farag S."/>
            <person name="Shank E.A."/>
            <person name="Bowers A."/>
        </authorList>
    </citation>
    <scope>NUCLEOTIDE SEQUENCE [LARGE SCALE GENOMIC DNA]</scope>
    <source>
        <strain evidence="1 2">AFS021349</strain>
    </source>
</reference>
<name>A0A2A8H9N7_9BACI</name>
<dbReference type="EMBL" id="NUBY01000140">
    <property type="protein sequence ID" value="PEP99889.1"/>
    <property type="molecule type" value="Genomic_DNA"/>
</dbReference>
<dbReference type="AlphaFoldDB" id="A0A2A8H9N7"/>
<proteinExistence type="predicted"/>